<dbReference type="EMBL" id="VTHL01000028">
    <property type="protein sequence ID" value="TYZ06137.1"/>
    <property type="molecule type" value="Genomic_DNA"/>
</dbReference>
<feature type="compositionally biased region" description="Polar residues" evidence="1">
    <location>
        <begin position="149"/>
        <end position="168"/>
    </location>
</feature>
<evidence type="ECO:0000256" key="1">
    <source>
        <dbReference type="SAM" id="MobiDB-lite"/>
    </source>
</evidence>
<gene>
    <name evidence="2" type="ORF">FY528_19100</name>
</gene>
<reference evidence="2 3" key="1">
    <citation type="submission" date="2019-08" db="EMBL/GenBank/DDBJ databases">
        <authorList>
            <person name="Seo M.-J."/>
        </authorList>
    </citation>
    <scope>NUCLEOTIDE SEQUENCE [LARGE SCALE GENOMIC DNA]</scope>
    <source>
        <strain evidence="2 3">KIGAM108</strain>
    </source>
</reference>
<evidence type="ECO:0000313" key="3">
    <source>
        <dbReference type="Proteomes" id="UP000322791"/>
    </source>
</evidence>
<keyword evidence="3" id="KW-1185">Reference proteome</keyword>
<organism evidence="2 3">
    <name type="scientific">Hymenobacter lutimineralis</name>
    <dbReference type="NCBI Taxonomy" id="2606448"/>
    <lineage>
        <taxon>Bacteria</taxon>
        <taxon>Pseudomonadati</taxon>
        <taxon>Bacteroidota</taxon>
        <taxon>Cytophagia</taxon>
        <taxon>Cytophagales</taxon>
        <taxon>Hymenobacteraceae</taxon>
        <taxon>Hymenobacter</taxon>
    </lineage>
</organism>
<name>A0A5D6USR0_9BACT</name>
<sequence>MSASTILVPTYRAVATQFLPMRHGEGRRFLTNPAICGSSEPGTLLGNVMCLGGQYYVTGPAFPADGEPAMRHAVLAGRAAVQRFNCQQREPRQIYMLDTHSAALATLWELLAAHYAIGDAAEQVQEHELRGATQRHQAYEQALAEQEHINQWSSASDQAHESNGNNPAINRADDWIPDYPPQPGEDLADNQDSEEYPEYPEDEQRDYLDDNEQDAEAEALGDLYNSQFED</sequence>
<dbReference type="RefSeq" id="WP_149072632.1">
    <property type="nucleotide sequence ID" value="NZ_VTHL01000028.1"/>
</dbReference>
<feature type="region of interest" description="Disordered" evidence="1">
    <location>
        <begin position="129"/>
        <end position="230"/>
    </location>
</feature>
<comment type="caution">
    <text evidence="2">The sequence shown here is derived from an EMBL/GenBank/DDBJ whole genome shotgun (WGS) entry which is preliminary data.</text>
</comment>
<accession>A0A5D6USR0</accession>
<protein>
    <submittedName>
        <fullName evidence="2">Uncharacterized protein</fullName>
    </submittedName>
</protein>
<proteinExistence type="predicted"/>
<evidence type="ECO:0000313" key="2">
    <source>
        <dbReference type="EMBL" id="TYZ06137.1"/>
    </source>
</evidence>
<feature type="compositionally biased region" description="Acidic residues" evidence="1">
    <location>
        <begin position="186"/>
        <end position="219"/>
    </location>
</feature>
<dbReference type="AlphaFoldDB" id="A0A5D6USR0"/>
<dbReference type="Proteomes" id="UP000322791">
    <property type="component" value="Unassembled WGS sequence"/>
</dbReference>